<protein>
    <recommendedName>
        <fullName evidence="11">Cadherin domain-containing protein</fullName>
    </recommendedName>
</protein>
<keyword evidence="2 9" id="KW-0812">Transmembrane</keyword>
<feature type="signal peptide" evidence="10">
    <location>
        <begin position="1"/>
        <end position="23"/>
    </location>
</feature>
<dbReference type="GO" id="GO:0005886">
    <property type="term" value="C:plasma membrane"/>
    <property type="evidence" value="ECO:0007669"/>
    <property type="project" value="InterPro"/>
</dbReference>
<dbReference type="PROSITE" id="PS51257">
    <property type="entry name" value="PROKAR_LIPOPROTEIN"/>
    <property type="match status" value="1"/>
</dbReference>
<dbReference type="InterPro" id="IPR002126">
    <property type="entry name" value="Cadherin-like_dom"/>
</dbReference>
<dbReference type="Gene3D" id="2.60.40.60">
    <property type="entry name" value="Cadherins"/>
    <property type="match status" value="1"/>
</dbReference>
<keyword evidence="10" id="KW-0732">Signal</keyword>
<dbReference type="SUPFAM" id="SSF49313">
    <property type="entry name" value="Cadherin-like"/>
    <property type="match status" value="1"/>
</dbReference>
<keyword evidence="5 9" id="KW-1133">Transmembrane helix</keyword>
<dbReference type="PANTHER" id="PTHR24028">
    <property type="entry name" value="CADHERIN-87A"/>
    <property type="match status" value="1"/>
</dbReference>
<evidence type="ECO:0000256" key="2">
    <source>
        <dbReference type="ARBA" id="ARBA00022692"/>
    </source>
</evidence>
<evidence type="ECO:0000256" key="10">
    <source>
        <dbReference type="SAM" id="SignalP"/>
    </source>
</evidence>
<evidence type="ECO:0000256" key="3">
    <source>
        <dbReference type="ARBA" id="ARBA00022737"/>
    </source>
</evidence>
<sequence>MGARRKGILFSVVLLACINNSYGCAVSGTLVAGLYMTTFRDVDRGIIFDTETTGITGTQSISYGRDDPYITLTYKNSRVIAVTNDNYKDYEEYETIPFISVNVMFTCAPGSALSTLAVTFRVDIVDTNNNAPQFLPTGDLSYTIATPVPPNYDITGCGNEIVVRDIDLTTREIIFTVDHPDFEIENVLPNTTPKEFKAVLRTKTLIRSIPEDIVLRITATDVDDTNDPPLQTDATVTISGSSEFAMPDELAFSETFYRHTYDTSSNEIVDPQPIILENGFDDKVRIYLHGELSNHFDLDTDGNRATLKVLTALPVNVLSNQYIFFEVRAEREDTIGTAATIVVQLPEARELMFEESSYKGSIQNKELTLGDIRLAVGYDTNINFDLHGEYSNYFTLNDAKNGIVTLAVNPTIPENVILENNLIYLTVTASGLNAITTTTSILLDVIKADQTTPVFSRNIYYGTYLGDTIDIENINLIQGFDQDVTFRLAGEHSNYFQTTGEDNNNIQLTLRPQNIPEDVIFNEKVLVFNVIAEKALTVGAHAVIVIRFSPELTNTAIMKFSQNTYFGKYENNELEVDRVVLSSGHAPGTEFIITGEYEPYFKKTEEDNAVVLSLDGALPIDTIEDSFIVLEIEARRERAASVWTSVVVDIVQPEIVPLVFTEAYFVGIYNADTESLQFDAVISLSSGFDSTVTFDLEGEHSNLFVLVPTSETNSFKIDTKGPLSEDTLTDQGHLIFTVLARKPGVSTAHSAIVIDIQKDYLESSTIGFERVSYVGSIENDAVNLAPIRLTEGYTDAVQLTLIGELESFFRIPNDGPVINLQLATSIPAEQIPASGTIVLEIRASLPETAPTFATIVLNVITEKEDDPAVQLRFDAVYYTGSYGTNGLSMKSPIVPSEGPGQGVQFSLEGADAQWFDVQPIQNALTLIVVSGIPEAVLTNNHQLVFAIKAERPGSITGHSTIVISLTDENLQTSTIGFERVSYVGSIENDAVNLAPIRLTEGYTDAVQLTLIGELESFFRIPNDGPVINLQLATSIPAEQIPASGTIVLEIRASLPETAPTFATIVLNVITEKEDDPAVQLRFDAVYYTGSYGTNGLSMESPIVPSEGPGQGVQFSLEGADAQWFDVQPTQNALTLIVVSGIPEAVLTNNHQLVFAIKAERPGSITGHSTIVISLADENLQTSTIGFERVSYVGSIENNAVNLAPIRLTEGYTDAVQLTLIGELESFFRIPNDGPVINLQLATSIPAEQIPASGTIVLEIRASLPETAPTFATIVLNVITEKEDDPAVQLRFDAVYYTGSYGTNGLSMESPIVPSEGPGQGVQFSLEGADAQWFDVQPTQNALTLIVVSGIPEAVLTNNHQLVFAIKAERPGSITGHSTIVISLADENLQTSTIGFERVSYVGSIENDAVNLAPIRLTEGYTDAVQLTLIGELESFFRIPNDGPVINLQLATSIPAEQIPASGTIVLEIRASLPETAPTFATIVLNVITEIDDDPAVQLRFDAVYYTGSYGSNGLSMESPIVPSEGPNQGVQFSLEGADAQWFDVQPTQNALTLIVVSGIPEAVLTNNHQLVFAIKAERPGSITGHSTIVISLADENLQTSTIGFERVSYVGSIENDAVDLAPIRLTEGYTDAVQLTLIGELESFFRIPNDGPVINLQLATSIPAEQIPASGTIVLEIRASLPETAPTFATIVLNVITEIDDDPAVQLRFDAVYYTGSYGSNGLSMESPIVPSEGPDQGVQFSLEGADAQWFDVQPTQNALTLIVVSGIPEAVLTNNHQLVFAIKAERPGSITGHSTIVISLADENLQTSTIGFERVSYVGSIENDAVDLAPIRLTEGYTDAVQLTLIGELESFFRIPNDGPVINLQLATSIPAEQIPASGTIVLEIRASLPETAPTFATIVLNVITEIDDDPAVQLRFDAVYYTGSYGSNGLSMESPIVPSEMPDQGVQFSLEGADAQWFDVQPTQNALTLIVVSGIPEAVLTNNHQLVFAIKAERPGSITGHSTIVISLADENLQTSTIGFERVSYVGSIENDAVDLAPIRLTEGYTDAVQLTLIGELESFFRIPNDGPVINLQLATSIPAEQIPASGTIVLEIRASLPETAPTFATIVLNVITEKEDDPAVQLRFDAVYYTGSYGTNGLSMESPIVPSEGPGQGVQFSLEGADAQWFDVQPTQNALTLIVVSGIPEAVLTNNHQLVFAIKAERPGSITGHSTIVISLADENLQTSTIGFERVSYVGSIENDAVNLAPIRLTEGYTDAVQLTLIGELESFFRIPNDGPVINLQLATSIPAEQIPASGTIVLEIRASLPETAPTFATIVLNVITEKEDDPAVQLRFDAVYYTGSYGTNGLSMESPIVPSEGPGQGVQFSLEGADAQWFDVQPTQNALTLIVVNGIPEAVLTNNHQLVFAIKAERPGSITGQATIVITLQDGMQECILKKNVLRFCQSSQAGESLWFEKVLYRGSIEDNQVSHEDIIVPGFDGTTVILTGDHSSLFAASANDGVVTVSAQGSLNLPAEVIRLEFELRAATARAVLLLNVGQTDPDVPVQPPTVTFTSNSYAVTVEIVQTGIVGRVQATSDNGEAVTYTLADVNAHLQSRLSINNEGELFLSAPANSGVYTFRVIATTVITEAAGTATVHLTVLAVTTCGDDTVMPPLITLDRDEEEPHNNLVVLQPSLHAGCHFTVNTLHPAGQDWLYVDGNGLHARIIDREHPSIAFMVVSQVQAELILHCENDNNIRTKRSQRTDLISESDTSGKNWILTDSIPYNSRRSLVNLIVNDINDNNPIFVGKEQEPIAVGYPIEELEDRILPRSLAELNAKDADIGWNAALRYWSAESTLAVAPTTGFVHVQSSASLTNNQLLTVHATDRNGEGNTGSIQLMVKLLTANHIAVVTVRNAFLDQEARILEQLSETVGYSIKALRSEVISEDGNPSRQDSGASLQIYIYGLINREPVGVEVLTENINNNTEIVNVISTVPLEDHLDDIVFQRSVGLLVTTIILSVLLFILIVLIGVWYFLRWRKNRNYDEFSDKNSVASRNESLGDLSKPAEVPPVPVQPRLNIDELKRSERRLQEMLDAPIEEVTVEPVPAKKEPSAPPLEAILDIPTPEINVPIVIQSIDKLKDAEESDDEFGEIVKTPRKSVVTFNENVEKIIHVEDDTENDNSSQSGYEIYKF</sequence>
<dbReference type="EMBL" id="LR824011">
    <property type="protein sequence ID" value="CAH0627095.1"/>
    <property type="molecule type" value="Genomic_DNA"/>
</dbReference>
<evidence type="ECO:0000256" key="7">
    <source>
        <dbReference type="ARBA" id="ARBA00023180"/>
    </source>
</evidence>
<dbReference type="InterPro" id="IPR020894">
    <property type="entry name" value="Cadherin_CS"/>
</dbReference>
<accession>A0A9P0C5X0</accession>
<gene>
    <name evidence="12" type="ORF">CINC_LOCUS12542</name>
</gene>
<dbReference type="PROSITE" id="PS00232">
    <property type="entry name" value="CADHERIN_1"/>
    <property type="match status" value="1"/>
</dbReference>
<feature type="chain" id="PRO_5040330315" description="Cadherin domain-containing protein" evidence="10">
    <location>
        <begin position="24"/>
        <end position="3173"/>
    </location>
</feature>
<keyword evidence="13" id="KW-1185">Reference proteome</keyword>
<evidence type="ECO:0000313" key="12">
    <source>
        <dbReference type="EMBL" id="CAH0627095.1"/>
    </source>
</evidence>
<dbReference type="PANTHER" id="PTHR24028:SF328">
    <property type="entry name" value="CADHERIN-3"/>
    <property type="match status" value="1"/>
</dbReference>
<keyword evidence="7" id="KW-0325">Glycoprotein</keyword>
<dbReference type="InterPro" id="IPR050174">
    <property type="entry name" value="Protocadherin/Cadherin-CA"/>
</dbReference>
<feature type="domain" description="Cadherin" evidence="11">
    <location>
        <begin position="345"/>
        <end position="455"/>
    </location>
</feature>
<dbReference type="CDD" id="cd11304">
    <property type="entry name" value="Cadherin_repeat"/>
    <property type="match status" value="1"/>
</dbReference>
<keyword evidence="3" id="KW-0677">Repeat</keyword>
<evidence type="ECO:0000256" key="6">
    <source>
        <dbReference type="ARBA" id="ARBA00023136"/>
    </source>
</evidence>
<reference evidence="12" key="1">
    <citation type="submission" date="2021-12" db="EMBL/GenBank/DDBJ databases">
        <authorList>
            <person name="King R."/>
        </authorList>
    </citation>
    <scope>NUCLEOTIDE SEQUENCE</scope>
</reference>
<evidence type="ECO:0000256" key="8">
    <source>
        <dbReference type="PROSITE-ProRule" id="PRU00043"/>
    </source>
</evidence>
<proteinExistence type="predicted"/>
<keyword evidence="6 9" id="KW-0472">Membrane</keyword>
<dbReference type="InterPro" id="IPR015919">
    <property type="entry name" value="Cadherin-like_sf"/>
</dbReference>
<dbReference type="OrthoDB" id="6606209at2759"/>
<feature type="transmembrane region" description="Helical" evidence="9">
    <location>
        <begin position="2990"/>
        <end position="3016"/>
    </location>
</feature>
<dbReference type="PROSITE" id="PS50268">
    <property type="entry name" value="CADHERIN_2"/>
    <property type="match status" value="1"/>
</dbReference>
<evidence type="ECO:0000313" key="13">
    <source>
        <dbReference type="Proteomes" id="UP001154114"/>
    </source>
</evidence>
<dbReference type="GO" id="GO:0007156">
    <property type="term" value="P:homophilic cell adhesion via plasma membrane adhesion molecules"/>
    <property type="evidence" value="ECO:0007669"/>
    <property type="project" value="InterPro"/>
</dbReference>
<dbReference type="Proteomes" id="UP001154114">
    <property type="component" value="Chromosome 8"/>
</dbReference>
<organism evidence="12 13">
    <name type="scientific">Chrysodeixis includens</name>
    <name type="common">Soybean looper</name>
    <name type="synonym">Pseudoplusia includens</name>
    <dbReference type="NCBI Taxonomy" id="689277"/>
    <lineage>
        <taxon>Eukaryota</taxon>
        <taxon>Metazoa</taxon>
        <taxon>Ecdysozoa</taxon>
        <taxon>Arthropoda</taxon>
        <taxon>Hexapoda</taxon>
        <taxon>Insecta</taxon>
        <taxon>Pterygota</taxon>
        <taxon>Neoptera</taxon>
        <taxon>Endopterygota</taxon>
        <taxon>Lepidoptera</taxon>
        <taxon>Glossata</taxon>
        <taxon>Ditrysia</taxon>
        <taxon>Noctuoidea</taxon>
        <taxon>Noctuidae</taxon>
        <taxon>Plusiinae</taxon>
        <taxon>Chrysodeixis</taxon>
    </lineage>
</organism>
<comment type="subcellular location">
    <subcellularLocation>
        <location evidence="1">Membrane</location>
        <topology evidence="1">Single-pass membrane protein</topology>
    </subcellularLocation>
</comment>
<keyword evidence="4 8" id="KW-0106">Calcium</keyword>
<dbReference type="GO" id="GO:0005509">
    <property type="term" value="F:calcium ion binding"/>
    <property type="evidence" value="ECO:0007669"/>
    <property type="project" value="UniProtKB-UniRule"/>
</dbReference>
<evidence type="ECO:0000256" key="4">
    <source>
        <dbReference type="ARBA" id="ARBA00022837"/>
    </source>
</evidence>
<evidence type="ECO:0000256" key="1">
    <source>
        <dbReference type="ARBA" id="ARBA00004167"/>
    </source>
</evidence>
<name>A0A9P0C5X0_CHRIL</name>
<evidence type="ECO:0000256" key="5">
    <source>
        <dbReference type="ARBA" id="ARBA00022989"/>
    </source>
</evidence>
<evidence type="ECO:0000256" key="9">
    <source>
        <dbReference type="SAM" id="Phobius"/>
    </source>
</evidence>
<evidence type="ECO:0000259" key="11">
    <source>
        <dbReference type="PROSITE" id="PS50268"/>
    </source>
</evidence>